<dbReference type="GO" id="GO:0016787">
    <property type="term" value="F:hydrolase activity"/>
    <property type="evidence" value="ECO:0007669"/>
    <property type="project" value="UniProtKB-KW"/>
</dbReference>
<dbReference type="GO" id="GO:0030688">
    <property type="term" value="C:preribosome, small subunit precursor"/>
    <property type="evidence" value="ECO:0007669"/>
    <property type="project" value="TreeGrafter"/>
</dbReference>
<feature type="region of interest" description="Disordered" evidence="14">
    <location>
        <begin position="389"/>
        <end position="412"/>
    </location>
</feature>
<evidence type="ECO:0000259" key="15">
    <source>
        <dbReference type="Pfam" id="PF08772"/>
    </source>
</evidence>
<dbReference type="PANTHER" id="PTHR12814:SF2">
    <property type="entry name" value="RNA-BINDING PROTEIN NOB1"/>
    <property type="match status" value="1"/>
</dbReference>
<feature type="binding site" evidence="13">
    <location>
        <position position="271"/>
    </location>
    <ligand>
        <name>Zn(2+)</name>
        <dbReference type="ChEBI" id="CHEBI:29105"/>
    </ligand>
</feature>
<evidence type="ECO:0000256" key="7">
    <source>
        <dbReference type="ARBA" id="ARBA00022771"/>
    </source>
</evidence>
<gene>
    <name evidence="17" type="primary">Nob1</name>
</gene>
<dbReference type="Pfam" id="PF08772">
    <property type="entry name" value="Zn_ribbon_NOB1"/>
    <property type="match status" value="1"/>
</dbReference>
<dbReference type="GO" id="GO:0004521">
    <property type="term" value="F:RNA endonuclease activity"/>
    <property type="evidence" value="ECO:0007669"/>
    <property type="project" value="UniProtKB-UniRule"/>
</dbReference>
<feature type="compositionally biased region" description="Acidic residues" evidence="14">
    <location>
        <begin position="189"/>
        <end position="207"/>
    </location>
</feature>
<evidence type="ECO:0000256" key="1">
    <source>
        <dbReference type="ARBA" id="ARBA00004123"/>
    </source>
</evidence>
<comment type="subcellular location">
    <subcellularLocation>
        <location evidence="1 12">Nucleus</location>
    </subcellularLocation>
</comment>
<keyword evidence="6 12" id="KW-0479">Metal-binding</keyword>
<keyword evidence="10 12" id="KW-0539">Nucleus</keyword>
<feature type="domain" description="Ribonuclease PIN" evidence="16">
    <location>
        <begin position="6"/>
        <end position="92"/>
    </location>
</feature>
<name>A0A6F9DN22_9ASCI</name>
<feature type="binding site" evidence="13">
    <location>
        <position position="286"/>
    </location>
    <ligand>
        <name>Zn(2+)</name>
        <dbReference type="ChEBI" id="CHEBI:29105"/>
    </ligand>
</feature>
<dbReference type="Pfam" id="PF17146">
    <property type="entry name" value="PIN_6"/>
    <property type="match status" value="1"/>
</dbReference>
<evidence type="ECO:0000256" key="8">
    <source>
        <dbReference type="ARBA" id="ARBA00022801"/>
    </source>
</evidence>
<evidence type="ECO:0000256" key="10">
    <source>
        <dbReference type="ARBA" id="ARBA00023242"/>
    </source>
</evidence>
<evidence type="ECO:0000256" key="11">
    <source>
        <dbReference type="ARBA" id="ARBA00045628"/>
    </source>
</evidence>
<dbReference type="InterPro" id="IPR033411">
    <property type="entry name" value="Ribonuclease_PIN"/>
</dbReference>
<dbReference type="FunFam" id="3.40.50.1010:FF:000018">
    <property type="entry name" value="RNA-binding protein NOB1"/>
    <property type="match status" value="1"/>
</dbReference>
<evidence type="ECO:0000256" key="12">
    <source>
        <dbReference type="PIRNR" id="PIRNR037125"/>
    </source>
</evidence>
<dbReference type="PIRSF" id="PIRSF037125">
    <property type="entry name" value="D-site_20S_pre-rRNA_nuclease"/>
    <property type="match status" value="1"/>
</dbReference>
<evidence type="ECO:0000256" key="13">
    <source>
        <dbReference type="PIRSR" id="PIRSR037125-1"/>
    </source>
</evidence>
<feature type="compositionally biased region" description="Basic and acidic residues" evidence="14">
    <location>
        <begin position="136"/>
        <end position="161"/>
    </location>
</feature>
<keyword evidence="7" id="KW-0863">Zinc-finger</keyword>
<dbReference type="EMBL" id="LR788524">
    <property type="protein sequence ID" value="CAB3264386.1"/>
    <property type="molecule type" value="mRNA"/>
</dbReference>
<dbReference type="Gene3D" id="6.20.210.10">
    <property type="entry name" value="Nin one binding (NOB1), Zn-ribbon-like"/>
    <property type="match status" value="1"/>
</dbReference>
<feature type="compositionally biased region" description="Basic and acidic residues" evidence="14">
    <location>
        <begin position="170"/>
        <end position="188"/>
    </location>
</feature>
<dbReference type="SUPFAM" id="SSF144206">
    <property type="entry name" value="NOB1 zinc finger-like"/>
    <property type="match status" value="1"/>
</dbReference>
<keyword evidence="4" id="KW-0597">Phosphoprotein</keyword>
<dbReference type="PANTHER" id="PTHR12814">
    <property type="entry name" value="RNA-BINDING PROTEIN NOB1"/>
    <property type="match status" value="1"/>
</dbReference>
<keyword evidence="8" id="KW-0378">Hydrolase</keyword>
<accession>A0A6F9DN22</accession>
<comment type="function">
    <text evidence="11">May play a role in mRNA degradation. Endonuclease required for processing of 20S pre-rRNA precursor and biogenesis of 40S ribosomal subunits.</text>
</comment>
<proteinExistence type="evidence at transcript level"/>
<keyword evidence="5" id="KW-0540">Nuclease</keyword>
<sequence length="412" mass="46855">MKVEYLIADSGAFIRNADLYQLGSSIYTIPEVISEIKDKATKQRLAALPYQINYKQPGTESIQKITEVSKKTGDYGSLSHTDIKVLALTYELTSLHGSKDKIKEDIKAKNQIELGRKPIKETELLGFYLPNKNKSKEIANEKTSEDKANDENENNLTDKFESITIQTEETADHDLQIPDVAPEEKTESGEDEIDSDEQADDEEEDTDGWITPGMLQEMKEEQLEDLQEQDTSVACLTTDFAMQNVLIQMNLQVLSVDGMRIKTARSYVLRCHACFHVTKIMDKIFCPKCGNKTLKRVPVEIQEDGTMKMFFSRNPKVLNPRGLRYSLPTPQGGKHAHNPLLCEDQRFPHDRLSRKALQKTNVWSDDYDCNSSPFITNEVNSRAFRLGVRSGQQHPRGHRNPNAVGRKFVKRK</sequence>
<evidence type="ECO:0000256" key="14">
    <source>
        <dbReference type="SAM" id="MobiDB-lite"/>
    </source>
</evidence>
<evidence type="ECO:0000256" key="2">
    <source>
        <dbReference type="ARBA" id="ARBA00005858"/>
    </source>
</evidence>
<dbReference type="InterPro" id="IPR014881">
    <property type="entry name" value="NOB1_Zn-bd"/>
</dbReference>
<organism evidence="17">
    <name type="scientific">Phallusia mammillata</name>
    <dbReference type="NCBI Taxonomy" id="59560"/>
    <lineage>
        <taxon>Eukaryota</taxon>
        <taxon>Metazoa</taxon>
        <taxon>Chordata</taxon>
        <taxon>Tunicata</taxon>
        <taxon>Ascidiacea</taxon>
        <taxon>Phlebobranchia</taxon>
        <taxon>Ascidiidae</taxon>
        <taxon>Phallusia</taxon>
    </lineage>
</organism>
<dbReference type="AlphaFoldDB" id="A0A6F9DN22"/>
<evidence type="ECO:0000259" key="16">
    <source>
        <dbReference type="Pfam" id="PF17146"/>
    </source>
</evidence>
<reference evidence="17" key="1">
    <citation type="submission" date="2020-04" db="EMBL/GenBank/DDBJ databases">
        <authorList>
            <person name="Neveu A P."/>
        </authorList>
    </citation>
    <scope>NUCLEOTIDE SEQUENCE</scope>
    <source>
        <tissue evidence="17">Whole embryo</tissue>
    </source>
</reference>
<keyword evidence="9 12" id="KW-0862">Zinc</keyword>
<dbReference type="InterPro" id="IPR036283">
    <property type="entry name" value="NOB1_Zf-like_sf"/>
</dbReference>
<dbReference type="GO" id="GO:0030490">
    <property type="term" value="P:maturation of SSU-rRNA"/>
    <property type="evidence" value="ECO:0007669"/>
    <property type="project" value="TreeGrafter"/>
</dbReference>
<dbReference type="CDD" id="cd09876">
    <property type="entry name" value="PIN_Nob1-like"/>
    <property type="match status" value="1"/>
</dbReference>
<dbReference type="Gene3D" id="3.40.50.1010">
    <property type="entry name" value="5'-nuclease"/>
    <property type="match status" value="1"/>
</dbReference>
<feature type="region of interest" description="Disordered" evidence="14">
    <location>
        <begin position="136"/>
        <end position="209"/>
    </location>
</feature>
<evidence type="ECO:0000256" key="6">
    <source>
        <dbReference type="ARBA" id="ARBA00022723"/>
    </source>
</evidence>
<dbReference type="InterPro" id="IPR039907">
    <property type="entry name" value="NOB1"/>
</dbReference>
<dbReference type="GO" id="GO:0008270">
    <property type="term" value="F:zinc ion binding"/>
    <property type="evidence" value="ECO:0007669"/>
    <property type="project" value="UniProtKB-KW"/>
</dbReference>
<evidence type="ECO:0000256" key="9">
    <source>
        <dbReference type="ARBA" id="ARBA00022833"/>
    </source>
</evidence>
<evidence type="ECO:0000256" key="4">
    <source>
        <dbReference type="ARBA" id="ARBA00022553"/>
    </source>
</evidence>
<dbReference type="GO" id="GO:0005634">
    <property type="term" value="C:nucleus"/>
    <property type="evidence" value="ECO:0007669"/>
    <property type="project" value="UniProtKB-SubCell"/>
</dbReference>
<feature type="binding site" evidence="13">
    <location>
        <position position="274"/>
    </location>
    <ligand>
        <name>Zn(2+)</name>
        <dbReference type="ChEBI" id="CHEBI:29105"/>
    </ligand>
</feature>
<evidence type="ECO:0000256" key="3">
    <source>
        <dbReference type="ARBA" id="ARBA00018439"/>
    </source>
</evidence>
<evidence type="ECO:0000313" key="17">
    <source>
        <dbReference type="EMBL" id="CAB3264386.1"/>
    </source>
</evidence>
<comment type="similarity">
    <text evidence="2 12">Belongs to the NOB1 family.</text>
</comment>
<protein>
    <recommendedName>
        <fullName evidence="3 12">RNA-binding protein NOB1</fullName>
    </recommendedName>
</protein>
<evidence type="ECO:0000256" key="5">
    <source>
        <dbReference type="ARBA" id="ARBA00022722"/>
    </source>
</evidence>
<feature type="binding site" evidence="13">
    <location>
        <position position="289"/>
    </location>
    <ligand>
        <name>Zn(2+)</name>
        <dbReference type="ChEBI" id="CHEBI:29105"/>
    </ligand>
</feature>
<dbReference type="InterPro" id="IPR017117">
    <property type="entry name" value="Nob1_euk"/>
</dbReference>
<feature type="domain" description="Nin one binding (NOB1) Zn-ribbon-like" evidence="15">
    <location>
        <begin position="261"/>
        <end position="333"/>
    </location>
</feature>